<feature type="region of interest" description="Disordered" evidence="4">
    <location>
        <begin position="1"/>
        <end position="24"/>
    </location>
</feature>
<reference evidence="6 7" key="1">
    <citation type="journal article" date="2021" name="Nat. Plants">
        <title>The Taxus genome provides insights into paclitaxel biosynthesis.</title>
        <authorList>
            <person name="Xiong X."/>
            <person name="Gou J."/>
            <person name="Liao Q."/>
            <person name="Li Y."/>
            <person name="Zhou Q."/>
            <person name="Bi G."/>
            <person name="Li C."/>
            <person name="Du R."/>
            <person name="Wang X."/>
            <person name="Sun T."/>
            <person name="Guo L."/>
            <person name="Liang H."/>
            <person name="Lu P."/>
            <person name="Wu Y."/>
            <person name="Zhang Z."/>
            <person name="Ro D.K."/>
            <person name="Shang Y."/>
            <person name="Huang S."/>
            <person name="Yan J."/>
        </authorList>
    </citation>
    <scope>NUCLEOTIDE SEQUENCE [LARGE SCALE GENOMIC DNA]</scope>
    <source>
        <strain evidence="6">Ta-2019</strain>
    </source>
</reference>
<dbReference type="Pfam" id="PF03081">
    <property type="entry name" value="Exo70_C"/>
    <property type="match status" value="1"/>
</dbReference>
<feature type="domain" description="Exocyst complex subunit Exo70 C-terminal" evidence="5">
    <location>
        <begin position="102"/>
        <end position="454"/>
    </location>
</feature>
<dbReference type="GO" id="GO:0006887">
    <property type="term" value="P:exocytosis"/>
    <property type="evidence" value="ECO:0007669"/>
    <property type="project" value="UniProtKB-KW"/>
</dbReference>
<evidence type="ECO:0000256" key="4">
    <source>
        <dbReference type="SAM" id="MobiDB-lite"/>
    </source>
</evidence>
<feature type="non-terminal residue" evidence="6">
    <location>
        <position position="455"/>
    </location>
</feature>
<dbReference type="GO" id="GO:0015031">
    <property type="term" value="P:protein transport"/>
    <property type="evidence" value="ECO:0007669"/>
    <property type="project" value="UniProtKB-KW"/>
</dbReference>
<accession>A0AA38GPA6</accession>
<dbReference type="PANTHER" id="PTHR12542:SF96">
    <property type="entry name" value="EXOCYST COMPLEX COMPONENT EXO70B1"/>
    <property type="match status" value="1"/>
</dbReference>
<evidence type="ECO:0000313" key="7">
    <source>
        <dbReference type="Proteomes" id="UP000824469"/>
    </source>
</evidence>
<comment type="function">
    <text evidence="3">Component of the exocyst complex.</text>
</comment>
<protein>
    <recommendedName>
        <fullName evidence="3">Exocyst subunit Exo70 family protein</fullName>
    </recommendedName>
</protein>
<dbReference type="EMBL" id="JAHRHJ020000002">
    <property type="protein sequence ID" value="KAH9326446.1"/>
    <property type="molecule type" value="Genomic_DNA"/>
</dbReference>
<keyword evidence="7" id="KW-1185">Reference proteome</keyword>
<feature type="non-terminal residue" evidence="6">
    <location>
        <position position="1"/>
    </location>
</feature>
<gene>
    <name evidence="6" type="ORF">KI387_006624</name>
</gene>
<sequence>DSITSTARSDNNDDGSSGSSTSKRPSIDRIYEYNMVPLDAVLNSRRIADNMAKCGYGKECVQIYTFIRKSVVERSLYNLGVEKAISNDIRKMDWQVVDVKIKKWIYAANISIRILFAREKRLCDEVFHGVDKMRDFCFAEIAKESTSRLLTFAEAIAATCRAPQMIFRVLDVYETVTYFLPDIKATYSHDLCRTVQEQADEIVVRLGEAVWCILTEFENAIKMENSIVPIAGGTVHPLARYVMNYLTFLSDYKEALIKPSTDTPGELPTVLPDNIALDNCPGRLSTRISTRFGWIIFFLVSKLEARSDLYDDVALSHLFLMNNLHYIVQKVKDCELKCVLGEKWLKTQRNTVRQCAGDYEKAVWKNVLSSITEEGGVSSGEALKEKLKGFNLAMEEATRRHGGWVVPDATLREKVGKSILDMVLPAYRIFLARFKNRYESYIKYTPEELQELLRN</sequence>
<keyword evidence="2 3" id="KW-0813">Transport</keyword>
<evidence type="ECO:0000259" key="5">
    <source>
        <dbReference type="Pfam" id="PF03081"/>
    </source>
</evidence>
<evidence type="ECO:0000256" key="1">
    <source>
        <dbReference type="ARBA" id="ARBA00006756"/>
    </source>
</evidence>
<dbReference type="PANTHER" id="PTHR12542">
    <property type="entry name" value="EXOCYST COMPLEX PROTEIN EXO70"/>
    <property type="match status" value="1"/>
</dbReference>
<dbReference type="InterPro" id="IPR004140">
    <property type="entry name" value="Exo70"/>
</dbReference>
<proteinExistence type="inferred from homology"/>
<dbReference type="InterPro" id="IPR046364">
    <property type="entry name" value="Exo70_C"/>
</dbReference>
<organism evidence="6 7">
    <name type="scientific">Taxus chinensis</name>
    <name type="common">Chinese yew</name>
    <name type="synonym">Taxus wallichiana var. chinensis</name>
    <dbReference type="NCBI Taxonomy" id="29808"/>
    <lineage>
        <taxon>Eukaryota</taxon>
        <taxon>Viridiplantae</taxon>
        <taxon>Streptophyta</taxon>
        <taxon>Embryophyta</taxon>
        <taxon>Tracheophyta</taxon>
        <taxon>Spermatophyta</taxon>
        <taxon>Pinopsida</taxon>
        <taxon>Pinidae</taxon>
        <taxon>Conifers II</taxon>
        <taxon>Cupressales</taxon>
        <taxon>Taxaceae</taxon>
        <taxon>Taxus</taxon>
    </lineage>
</organism>
<comment type="similarity">
    <text evidence="1 3">Belongs to the EXO70 family.</text>
</comment>
<dbReference type="OMA" id="NMECKSK"/>
<dbReference type="SUPFAM" id="SSF74788">
    <property type="entry name" value="Cullin repeat-like"/>
    <property type="match status" value="1"/>
</dbReference>
<dbReference type="GO" id="GO:0005546">
    <property type="term" value="F:phosphatidylinositol-4,5-bisphosphate binding"/>
    <property type="evidence" value="ECO:0007669"/>
    <property type="project" value="InterPro"/>
</dbReference>
<comment type="caution">
    <text evidence="6">The sequence shown here is derived from an EMBL/GenBank/DDBJ whole genome shotgun (WGS) entry which is preliminary data.</text>
</comment>
<dbReference type="Gene3D" id="1.20.1280.170">
    <property type="entry name" value="Exocyst complex component Exo70"/>
    <property type="match status" value="1"/>
</dbReference>
<evidence type="ECO:0000256" key="3">
    <source>
        <dbReference type="RuleBase" id="RU365026"/>
    </source>
</evidence>
<evidence type="ECO:0000256" key="2">
    <source>
        <dbReference type="ARBA" id="ARBA00022448"/>
    </source>
</evidence>
<keyword evidence="3" id="KW-0268">Exocytosis</keyword>
<keyword evidence="3" id="KW-0653">Protein transport</keyword>
<dbReference type="Proteomes" id="UP000824469">
    <property type="component" value="Unassembled WGS sequence"/>
</dbReference>
<dbReference type="InterPro" id="IPR016159">
    <property type="entry name" value="Cullin_repeat-like_dom_sf"/>
</dbReference>
<name>A0AA38GPA6_TAXCH</name>
<dbReference type="GO" id="GO:0000145">
    <property type="term" value="C:exocyst"/>
    <property type="evidence" value="ECO:0007669"/>
    <property type="project" value="InterPro"/>
</dbReference>
<dbReference type="AlphaFoldDB" id="A0AA38GPA6"/>
<evidence type="ECO:0000313" key="6">
    <source>
        <dbReference type="EMBL" id="KAH9326446.1"/>
    </source>
</evidence>